<dbReference type="InterPro" id="IPR009057">
    <property type="entry name" value="Homeodomain-like_sf"/>
</dbReference>
<dbReference type="EMBL" id="FNPZ01000005">
    <property type="protein sequence ID" value="SDZ48867.1"/>
    <property type="molecule type" value="Genomic_DNA"/>
</dbReference>
<dbReference type="PANTHER" id="PTHR30055">
    <property type="entry name" value="HTH-TYPE TRANSCRIPTIONAL REGULATOR RUTR"/>
    <property type="match status" value="1"/>
</dbReference>
<keyword evidence="2 4" id="KW-0238">DNA-binding</keyword>
<keyword evidence="1" id="KW-0805">Transcription regulation</keyword>
<evidence type="ECO:0000256" key="1">
    <source>
        <dbReference type="ARBA" id="ARBA00023015"/>
    </source>
</evidence>
<dbReference type="InterPro" id="IPR023772">
    <property type="entry name" value="DNA-bd_HTH_TetR-type_CS"/>
</dbReference>
<feature type="DNA-binding region" description="H-T-H motif" evidence="4">
    <location>
        <begin position="48"/>
        <end position="67"/>
    </location>
</feature>
<evidence type="ECO:0000256" key="2">
    <source>
        <dbReference type="ARBA" id="ARBA00023125"/>
    </source>
</evidence>
<dbReference type="SUPFAM" id="SSF46689">
    <property type="entry name" value="Homeodomain-like"/>
    <property type="match status" value="1"/>
</dbReference>
<evidence type="ECO:0000313" key="7">
    <source>
        <dbReference type="EMBL" id="SDZ48867.1"/>
    </source>
</evidence>
<dbReference type="Gene3D" id="1.10.10.60">
    <property type="entry name" value="Homeodomain-like"/>
    <property type="match status" value="1"/>
</dbReference>
<feature type="domain" description="HTH tetR-type" evidence="6">
    <location>
        <begin position="25"/>
        <end position="85"/>
    </location>
</feature>
<dbReference type="AlphaFoldDB" id="A0A1H3TFZ4"/>
<organism evidence="7 8">
    <name type="scientific">Herbiconiux ginsengi</name>
    <dbReference type="NCBI Taxonomy" id="381665"/>
    <lineage>
        <taxon>Bacteria</taxon>
        <taxon>Bacillati</taxon>
        <taxon>Actinomycetota</taxon>
        <taxon>Actinomycetes</taxon>
        <taxon>Micrococcales</taxon>
        <taxon>Microbacteriaceae</taxon>
        <taxon>Herbiconiux</taxon>
    </lineage>
</organism>
<sequence>MAQQRDLWLSTPEQEGQSRQQRRRDRKVNDIMAFTALTVAEHGYHMTSLDDIAEHLDLSKASIYHYFNGKEALVLATLESCSDYSFQELTAVLNKGGTPTERLQGLIRRHIQMTSIENVEMSRLFLQPLDWPPTIAESVLQRNREHVAMFRDVIQEGIDSGEFEAGDARVANMSIQGAMMLAPVWYGKQLRGRGGAAVLDRLVRSLMLLVVPAKAAASA</sequence>
<accession>A0A1H3TFZ4</accession>
<dbReference type="RefSeq" id="WP_092557450.1">
    <property type="nucleotide sequence ID" value="NZ_FNPZ01000005.1"/>
</dbReference>
<gene>
    <name evidence="7" type="ORF">SAMN05216554_4167</name>
</gene>
<dbReference type="PRINTS" id="PR00455">
    <property type="entry name" value="HTHTETR"/>
</dbReference>
<dbReference type="Pfam" id="PF17932">
    <property type="entry name" value="TetR_C_24"/>
    <property type="match status" value="1"/>
</dbReference>
<dbReference type="Pfam" id="PF00440">
    <property type="entry name" value="TetR_N"/>
    <property type="match status" value="1"/>
</dbReference>
<name>A0A1H3TFZ4_9MICO</name>
<dbReference type="Proteomes" id="UP000198891">
    <property type="component" value="Unassembled WGS sequence"/>
</dbReference>
<dbReference type="PANTHER" id="PTHR30055:SF234">
    <property type="entry name" value="HTH-TYPE TRANSCRIPTIONAL REGULATOR BETI"/>
    <property type="match status" value="1"/>
</dbReference>
<feature type="region of interest" description="Disordered" evidence="5">
    <location>
        <begin position="1"/>
        <end position="25"/>
    </location>
</feature>
<dbReference type="PROSITE" id="PS01081">
    <property type="entry name" value="HTH_TETR_1"/>
    <property type="match status" value="1"/>
</dbReference>
<dbReference type="STRING" id="381665.SAMN05216554_4167"/>
<dbReference type="InterPro" id="IPR041490">
    <property type="entry name" value="KstR2_TetR_C"/>
</dbReference>
<dbReference type="InterPro" id="IPR036271">
    <property type="entry name" value="Tet_transcr_reg_TetR-rel_C_sf"/>
</dbReference>
<dbReference type="Gene3D" id="1.10.357.10">
    <property type="entry name" value="Tetracycline Repressor, domain 2"/>
    <property type="match status" value="1"/>
</dbReference>
<keyword evidence="8" id="KW-1185">Reference proteome</keyword>
<dbReference type="SUPFAM" id="SSF48498">
    <property type="entry name" value="Tetracyclin repressor-like, C-terminal domain"/>
    <property type="match status" value="1"/>
</dbReference>
<evidence type="ECO:0000256" key="4">
    <source>
        <dbReference type="PROSITE-ProRule" id="PRU00335"/>
    </source>
</evidence>
<dbReference type="OrthoDB" id="9179041at2"/>
<evidence type="ECO:0000256" key="5">
    <source>
        <dbReference type="SAM" id="MobiDB-lite"/>
    </source>
</evidence>
<evidence type="ECO:0000313" key="8">
    <source>
        <dbReference type="Proteomes" id="UP000198891"/>
    </source>
</evidence>
<protein>
    <submittedName>
        <fullName evidence="7">Transcriptional regulator, TetR family</fullName>
    </submittedName>
</protein>
<keyword evidence="3" id="KW-0804">Transcription</keyword>
<dbReference type="InterPro" id="IPR050109">
    <property type="entry name" value="HTH-type_TetR-like_transc_reg"/>
</dbReference>
<dbReference type="InterPro" id="IPR001647">
    <property type="entry name" value="HTH_TetR"/>
</dbReference>
<reference evidence="7 8" key="1">
    <citation type="submission" date="2016-10" db="EMBL/GenBank/DDBJ databases">
        <authorList>
            <person name="de Groot N.N."/>
        </authorList>
    </citation>
    <scope>NUCLEOTIDE SEQUENCE [LARGE SCALE GENOMIC DNA]</scope>
    <source>
        <strain evidence="7 8">CGMCC 4.3491</strain>
    </source>
</reference>
<evidence type="ECO:0000259" key="6">
    <source>
        <dbReference type="PROSITE" id="PS50977"/>
    </source>
</evidence>
<dbReference type="GO" id="GO:0000976">
    <property type="term" value="F:transcription cis-regulatory region binding"/>
    <property type="evidence" value="ECO:0007669"/>
    <property type="project" value="TreeGrafter"/>
</dbReference>
<dbReference type="GO" id="GO:0003700">
    <property type="term" value="F:DNA-binding transcription factor activity"/>
    <property type="evidence" value="ECO:0007669"/>
    <property type="project" value="TreeGrafter"/>
</dbReference>
<evidence type="ECO:0000256" key="3">
    <source>
        <dbReference type="ARBA" id="ARBA00023163"/>
    </source>
</evidence>
<dbReference type="PROSITE" id="PS50977">
    <property type="entry name" value="HTH_TETR_2"/>
    <property type="match status" value="1"/>
</dbReference>
<proteinExistence type="predicted"/>